<organism evidence="1 2">
    <name type="scientific">Cirrhinus molitorella</name>
    <name type="common">mud carp</name>
    <dbReference type="NCBI Taxonomy" id="172907"/>
    <lineage>
        <taxon>Eukaryota</taxon>
        <taxon>Metazoa</taxon>
        <taxon>Chordata</taxon>
        <taxon>Craniata</taxon>
        <taxon>Vertebrata</taxon>
        <taxon>Euteleostomi</taxon>
        <taxon>Actinopterygii</taxon>
        <taxon>Neopterygii</taxon>
        <taxon>Teleostei</taxon>
        <taxon>Ostariophysi</taxon>
        <taxon>Cypriniformes</taxon>
        <taxon>Cyprinidae</taxon>
        <taxon>Labeoninae</taxon>
        <taxon>Labeonini</taxon>
        <taxon>Cirrhinus</taxon>
    </lineage>
</organism>
<sequence>MLKATNEALLDHLDELENHSWRANLRIINVPEDSEIGTDMVKFTLDLLKDIMGDQVFEKPPELERAHRALVPKPRDGLPPR</sequence>
<reference evidence="1 2" key="1">
    <citation type="submission" date="2023-09" db="EMBL/GenBank/DDBJ databases">
        <authorList>
            <person name="Wang M."/>
        </authorList>
    </citation>
    <scope>NUCLEOTIDE SEQUENCE [LARGE SCALE GENOMIC DNA]</scope>
    <source>
        <strain evidence="1">GT-2023</strain>
        <tissue evidence="1">Liver</tissue>
    </source>
</reference>
<accession>A0ABR3MW44</accession>
<dbReference type="Gene3D" id="3.30.70.1820">
    <property type="entry name" value="L1 transposable element, RRM domain"/>
    <property type="match status" value="1"/>
</dbReference>
<keyword evidence="2" id="KW-1185">Reference proteome</keyword>
<evidence type="ECO:0000313" key="1">
    <source>
        <dbReference type="EMBL" id="KAL1268765.1"/>
    </source>
</evidence>
<proteinExistence type="predicted"/>
<name>A0ABR3MW44_9TELE</name>
<dbReference type="EMBL" id="JAYMGO010000009">
    <property type="protein sequence ID" value="KAL1268765.1"/>
    <property type="molecule type" value="Genomic_DNA"/>
</dbReference>
<dbReference type="Proteomes" id="UP001558613">
    <property type="component" value="Unassembled WGS sequence"/>
</dbReference>
<evidence type="ECO:0000313" key="2">
    <source>
        <dbReference type="Proteomes" id="UP001558613"/>
    </source>
</evidence>
<gene>
    <name evidence="1" type="ORF">QQF64_034128</name>
</gene>
<protein>
    <submittedName>
        <fullName evidence="1">Uncharacterized protein</fullName>
    </submittedName>
</protein>
<comment type="caution">
    <text evidence="1">The sequence shown here is derived from an EMBL/GenBank/DDBJ whole genome shotgun (WGS) entry which is preliminary data.</text>
</comment>